<dbReference type="Gene3D" id="3.40.50.620">
    <property type="entry name" value="HUPs"/>
    <property type="match status" value="1"/>
</dbReference>
<keyword evidence="4" id="KW-1185">Reference proteome</keyword>
<dbReference type="Pfam" id="PF00582">
    <property type="entry name" value="Usp"/>
    <property type="match status" value="1"/>
</dbReference>
<proteinExistence type="inferred from homology"/>
<comment type="similarity">
    <text evidence="1">Belongs to the universal stress protein A family.</text>
</comment>
<dbReference type="InterPro" id="IPR014729">
    <property type="entry name" value="Rossmann-like_a/b/a_fold"/>
</dbReference>
<name>A0A7X4LPR6_9VIBR</name>
<evidence type="ECO:0000256" key="1">
    <source>
        <dbReference type="ARBA" id="ARBA00008791"/>
    </source>
</evidence>
<evidence type="ECO:0000259" key="2">
    <source>
        <dbReference type="Pfam" id="PF00582"/>
    </source>
</evidence>
<reference evidence="3 4" key="1">
    <citation type="submission" date="2019-10" db="EMBL/GenBank/DDBJ databases">
        <title>Vibrio sp. nov. isolated from a shrimp pond.</title>
        <authorList>
            <person name="Gomez-Gil B."/>
            <person name="Enciso-Ibarra J."/>
            <person name="Enciso-Ibarra K."/>
            <person name="Bolan-Mejia C."/>
        </authorList>
    </citation>
    <scope>NUCLEOTIDE SEQUENCE [LARGE SCALE GENOMIC DNA]</scope>
    <source>
        <strain evidence="3 4">CAIM 722</strain>
    </source>
</reference>
<dbReference type="AlphaFoldDB" id="A0A7X4LPR6"/>
<comment type="caution">
    <text evidence="3">The sequence shown here is derived from an EMBL/GenBank/DDBJ whole genome shotgun (WGS) entry which is preliminary data.</text>
</comment>
<evidence type="ECO:0000313" key="3">
    <source>
        <dbReference type="EMBL" id="MZI95879.1"/>
    </source>
</evidence>
<dbReference type="RefSeq" id="WP_161158375.1">
    <property type="nucleotide sequence ID" value="NZ_WEKT01000076.1"/>
</dbReference>
<evidence type="ECO:0000313" key="4">
    <source>
        <dbReference type="Proteomes" id="UP000462621"/>
    </source>
</evidence>
<protein>
    <submittedName>
        <fullName evidence="3">Universal stress protein</fullName>
    </submittedName>
</protein>
<dbReference type="InterPro" id="IPR006016">
    <property type="entry name" value="UspA"/>
</dbReference>
<dbReference type="SUPFAM" id="SSF52402">
    <property type="entry name" value="Adenine nucleotide alpha hydrolases-like"/>
    <property type="match status" value="1"/>
</dbReference>
<dbReference type="PIRSF" id="PIRSF006276">
    <property type="entry name" value="UspA"/>
    <property type="match status" value="1"/>
</dbReference>
<organism evidence="3 4">
    <name type="scientific">Vibrio eleionomae</name>
    <dbReference type="NCBI Taxonomy" id="2653505"/>
    <lineage>
        <taxon>Bacteria</taxon>
        <taxon>Pseudomonadati</taxon>
        <taxon>Pseudomonadota</taxon>
        <taxon>Gammaproteobacteria</taxon>
        <taxon>Vibrionales</taxon>
        <taxon>Vibrionaceae</taxon>
        <taxon>Vibrio</taxon>
    </lineage>
</organism>
<dbReference type="EMBL" id="WEKT01000076">
    <property type="protein sequence ID" value="MZI95879.1"/>
    <property type="molecule type" value="Genomic_DNA"/>
</dbReference>
<gene>
    <name evidence="3" type="ORF">F9817_22085</name>
</gene>
<accession>A0A7X4LPR6</accession>
<feature type="domain" description="UspA" evidence="2">
    <location>
        <begin position="3"/>
        <end position="126"/>
    </location>
</feature>
<dbReference type="Proteomes" id="UP000462621">
    <property type="component" value="Unassembled WGS sequence"/>
</dbReference>
<sequence length="128" mass="14272">MSYQHILVAVDLTESSKKLISKAVEQAKPHQAKLSIVYVDIDHIISNPKEEQHYLQQLDELVAHCDYPIAETSVVIGELHMKVAGLVKSDNIDLVVCGHHHTLMSRMFSSAPKLVNNVDADLLVVHLD</sequence>
<dbReference type="InterPro" id="IPR006015">
    <property type="entry name" value="Universal_stress_UspA"/>
</dbReference>